<dbReference type="Gene3D" id="1.25.40.10">
    <property type="entry name" value="Tetratricopeptide repeat domain"/>
    <property type="match status" value="1"/>
</dbReference>
<feature type="repeat" description="PPR" evidence="2">
    <location>
        <begin position="9"/>
        <end position="43"/>
    </location>
</feature>
<gene>
    <name evidence="3" type="ORF">PCOR1329_LOCUS14696</name>
</gene>
<feature type="repeat" description="PPR" evidence="2">
    <location>
        <begin position="79"/>
        <end position="113"/>
    </location>
</feature>
<dbReference type="InterPro" id="IPR011990">
    <property type="entry name" value="TPR-like_helical_dom_sf"/>
</dbReference>
<dbReference type="EMBL" id="CAUYUJ010004413">
    <property type="protein sequence ID" value="CAK0809445.1"/>
    <property type="molecule type" value="Genomic_DNA"/>
</dbReference>
<reference evidence="3" key="1">
    <citation type="submission" date="2023-10" db="EMBL/GenBank/DDBJ databases">
        <authorList>
            <person name="Chen Y."/>
            <person name="Shah S."/>
            <person name="Dougan E. K."/>
            <person name="Thang M."/>
            <person name="Chan C."/>
        </authorList>
    </citation>
    <scope>NUCLEOTIDE SEQUENCE [LARGE SCALE GENOMIC DNA]</scope>
</reference>
<protein>
    <recommendedName>
        <fullName evidence="5">Pentatricopeptide repeat-containing protein, chloroplastic</fullName>
    </recommendedName>
</protein>
<evidence type="ECO:0000313" key="3">
    <source>
        <dbReference type="EMBL" id="CAK0809445.1"/>
    </source>
</evidence>
<sequence length="206" mass="22204">MWEAKLEPDVISYSAGISACENGEQWQRALALLSEMWEAKLEPDVISYTAGISACAKVEQWQPALALLSEMWEAKLEPDVISYSAGISACEKGEQWQRALALLSEMWEAKLEPNVISYSAGISACAKWRAVAAGACAAERVAGGEAGVQCSQLQPCDRRSAPQTRCDRLVGHTAEEQRLSERWSVAAGSGAVERDVGGDVGIRTLS</sequence>
<dbReference type="InterPro" id="IPR002885">
    <property type="entry name" value="PPR_rpt"/>
</dbReference>
<dbReference type="Pfam" id="PF13041">
    <property type="entry name" value="PPR_2"/>
    <property type="match status" value="1"/>
</dbReference>
<dbReference type="NCBIfam" id="TIGR00756">
    <property type="entry name" value="PPR"/>
    <property type="match status" value="1"/>
</dbReference>
<evidence type="ECO:0008006" key="5">
    <source>
        <dbReference type="Google" id="ProtNLM"/>
    </source>
</evidence>
<organism evidence="3 4">
    <name type="scientific">Prorocentrum cordatum</name>
    <dbReference type="NCBI Taxonomy" id="2364126"/>
    <lineage>
        <taxon>Eukaryota</taxon>
        <taxon>Sar</taxon>
        <taxon>Alveolata</taxon>
        <taxon>Dinophyceae</taxon>
        <taxon>Prorocentrales</taxon>
        <taxon>Prorocentraceae</taxon>
        <taxon>Prorocentrum</taxon>
    </lineage>
</organism>
<name>A0ABN9QT68_9DINO</name>
<proteinExistence type="predicted"/>
<evidence type="ECO:0000313" key="4">
    <source>
        <dbReference type="Proteomes" id="UP001189429"/>
    </source>
</evidence>
<feature type="repeat" description="PPR" evidence="2">
    <location>
        <begin position="44"/>
        <end position="78"/>
    </location>
</feature>
<keyword evidence="1" id="KW-0677">Repeat</keyword>
<dbReference type="PANTHER" id="PTHR47447">
    <property type="entry name" value="OS03G0856100 PROTEIN"/>
    <property type="match status" value="1"/>
</dbReference>
<evidence type="ECO:0000256" key="1">
    <source>
        <dbReference type="ARBA" id="ARBA00022737"/>
    </source>
</evidence>
<dbReference type="PANTHER" id="PTHR47447:SF17">
    <property type="entry name" value="OS12G0638900 PROTEIN"/>
    <property type="match status" value="1"/>
</dbReference>
<evidence type="ECO:0000256" key="2">
    <source>
        <dbReference type="PROSITE-ProRule" id="PRU00708"/>
    </source>
</evidence>
<dbReference type="PROSITE" id="PS51257">
    <property type="entry name" value="PROKAR_LIPOPROTEIN"/>
    <property type="match status" value="1"/>
</dbReference>
<accession>A0ABN9QT68</accession>
<keyword evidence="4" id="KW-1185">Reference proteome</keyword>
<comment type="caution">
    <text evidence="3">The sequence shown here is derived from an EMBL/GenBank/DDBJ whole genome shotgun (WGS) entry which is preliminary data.</text>
</comment>
<dbReference type="PROSITE" id="PS51375">
    <property type="entry name" value="PPR"/>
    <property type="match status" value="3"/>
</dbReference>
<dbReference type="Proteomes" id="UP001189429">
    <property type="component" value="Unassembled WGS sequence"/>
</dbReference>